<evidence type="ECO:0000259" key="3">
    <source>
        <dbReference type="SMART" id="SM00854"/>
    </source>
</evidence>
<dbReference type="PANTHER" id="PTHR33393">
    <property type="entry name" value="POLYGLUTAMINE SYNTHESIS ACCESSORY PROTEIN RV0574C-RELATED"/>
    <property type="match status" value="1"/>
</dbReference>
<dbReference type="OrthoDB" id="5947431at2759"/>
<accession>A0A913YX99</accession>
<dbReference type="Pfam" id="PF09587">
    <property type="entry name" value="PGA_cap"/>
    <property type="match status" value="1"/>
</dbReference>
<keyword evidence="5" id="KW-1185">Reference proteome</keyword>
<dbReference type="KEGG" id="epa:110254611"/>
<name>A0A913YX99_EXADI</name>
<dbReference type="PANTHER" id="PTHR33393:SF11">
    <property type="entry name" value="POLYGLUTAMINE SYNTHESIS ACCESSORY PROTEIN RV0574C-RELATED"/>
    <property type="match status" value="1"/>
</dbReference>
<feature type="domain" description="Capsule synthesis protein CapA" evidence="3">
    <location>
        <begin position="18"/>
        <end position="279"/>
    </location>
</feature>
<proteinExistence type="inferred from homology"/>
<dbReference type="OMA" id="SWSEPAW"/>
<dbReference type="RefSeq" id="XP_028519703.1">
    <property type="nucleotide sequence ID" value="XM_028663902.1"/>
</dbReference>
<organism evidence="4 5">
    <name type="scientific">Exaiptasia diaphana</name>
    <name type="common">Tropical sea anemone</name>
    <name type="synonym">Aiptasia pulchella</name>
    <dbReference type="NCBI Taxonomy" id="2652724"/>
    <lineage>
        <taxon>Eukaryota</taxon>
        <taxon>Metazoa</taxon>
        <taxon>Cnidaria</taxon>
        <taxon>Anthozoa</taxon>
        <taxon>Hexacorallia</taxon>
        <taxon>Actiniaria</taxon>
        <taxon>Aiptasiidae</taxon>
        <taxon>Exaiptasia</taxon>
    </lineage>
</organism>
<evidence type="ECO:0000256" key="1">
    <source>
        <dbReference type="ARBA" id="ARBA00005662"/>
    </source>
</evidence>
<dbReference type="Gene3D" id="3.60.21.10">
    <property type="match status" value="1"/>
</dbReference>
<dbReference type="CDD" id="cd07381">
    <property type="entry name" value="MPP_CapA"/>
    <property type="match status" value="1"/>
</dbReference>
<dbReference type="SMART" id="SM00854">
    <property type="entry name" value="PGA_cap"/>
    <property type="match status" value="1"/>
</dbReference>
<dbReference type="InterPro" id="IPR029052">
    <property type="entry name" value="Metallo-depent_PP-like"/>
</dbReference>
<evidence type="ECO:0000313" key="5">
    <source>
        <dbReference type="Proteomes" id="UP000887567"/>
    </source>
</evidence>
<dbReference type="InterPro" id="IPR019079">
    <property type="entry name" value="Capsule_synth_CapA"/>
</dbReference>
<dbReference type="Proteomes" id="UP000887567">
    <property type="component" value="Unplaced"/>
</dbReference>
<protein>
    <recommendedName>
        <fullName evidence="3">Capsule synthesis protein CapA domain-containing protein</fullName>
    </recommendedName>
</protein>
<dbReference type="GeneID" id="110254611"/>
<dbReference type="InterPro" id="IPR052169">
    <property type="entry name" value="CW_Biosynth-Accessory"/>
</dbReference>
<sequence>MFSLMVICEIIQTIAGVTLDFVGDINFDGAPKYYNNEGLCSYSKTFANVAPLFNKSDFVIGNLESPFVQEDMKKDAQREFVPLLHANPSSIDALKFAGFDIVTLANNHLNDYKTRPINYTVDLLQEHGILSFGYSFGNLDNEQPQIPVILEKDDIKIGFLGYCSCYKRLVDLSTGDIIFYHFCVEKRKCLNIGPAIYSDQAATRDVKELKERVDVIVVMMHWGEEYLTTPTESQQQQAQHLQTIGVHVVIGAHPHVLEGHTLNGRSLIAYSLGNFLFGPKYMTKVFYANPDPSKKMMEGFEKLMATSAIDDNSLDSRILRVELNKQGVVRAAYIPIQISLNPKTKCLQPTPTNDTTWITVCGVDDKACLK</sequence>
<dbReference type="EnsemblMetazoa" id="XM_028663902.1">
    <property type="protein sequence ID" value="XP_028519703.1"/>
    <property type="gene ID" value="LOC110254611"/>
</dbReference>
<feature type="signal peptide" evidence="2">
    <location>
        <begin position="1"/>
        <end position="16"/>
    </location>
</feature>
<keyword evidence="2" id="KW-0732">Signal</keyword>
<dbReference type="SUPFAM" id="SSF56300">
    <property type="entry name" value="Metallo-dependent phosphatases"/>
    <property type="match status" value="1"/>
</dbReference>
<reference evidence="4" key="1">
    <citation type="submission" date="2022-11" db="UniProtKB">
        <authorList>
            <consortium name="EnsemblMetazoa"/>
        </authorList>
    </citation>
    <scope>IDENTIFICATION</scope>
</reference>
<dbReference type="AlphaFoldDB" id="A0A913YX99"/>
<feature type="chain" id="PRO_5037103304" description="Capsule synthesis protein CapA domain-containing protein" evidence="2">
    <location>
        <begin position="17"/>
        <end position="370"/>
    </location>
</feature>
<evidence type="ECO:0000313" key="4">
    <source>
        <dbReference type="EnsemblMetazoa" id="XP_028519703.1"/>
    </source>
</evidence>
<comment type="similarity">
    <text evidence="1">Belongs to the CapA family.</text>
</comment>
<evidence type="ECO:0000256" key="2">
    <source>
        <dbReference type="SAM" id="SignalP"/>
    </source>
</evidence>